<dbReference type="PANTHER" id="PTHR47738:SF2">
    <property type="entry name" value="PTS SYSTEM FRUCTOSE-LIKE EIIA COMPONENT"/>
    <property type="match status" value="1"/>
</dbReference>
<dbReference type="InterPro" id="IPR051541">
    <property type="entry name" value="PTS_SugarTrans_NitroReg"/>
</dbReference>
<dbReference type="RefSeq" id="WP_101331306.1">
    <property type="nucleotide sequence ID" value="NZ_PJNH01000002.1"/>
</dbReference>
<gene>
    <name evidence="8" type="ORF">CEY16_07130</name>
</gene>
<evidence type="ECO:0000256" key="3">
    <source>
        <dbReference type="ARBA" id="ARBA00022553"/>
    </source>
</evidence>
<dbReference type="PANTHER" id="PTHR47738">
    <property type="entry name" value="PTS SYSTEM FRUCTOSE-LIKE EIIA COMPONENT-RELATED"/>
    <property type="match status" value="1"/>
</dbReference>
<evidence type="ECO:0000256" key="1">
    <source>
        <dbReference type="ARBA" id="ARBA00004496"/>
    </source>
</evidence>
<evidence type="ECO:0000256" key="4">
    <source>
        <dbReference type="ARBA" id="ARBA00022597"/>
    </source>
</evidence>
<evidence type="ECO:0000256" key="5">
    <source>
        <dbReference type="ARBA" id="ARBA00022679"/>
    </source>
</evidence>
<sequence>MSLAELLKQEHVLLGLPSETKEDTINKMVEKMQETGVVTEPETFKEAVNAREVEGSTGIGYAVAIPHGKSTGVAEASLAFARLANEVDWQSLDGNPVSYVFLIAIPEEQAGKEHLQILSQLSRKLMHEEFRAKLAEAEDSKELIAALEE</sequence>
<evidence type="ECO:0000256" key="2">
    <source>
        <dbReference type="ARBA" id="ARBA00022448"/>
    </source>
</evidence>
<dbReference type="AlphaFoldDB" id="A0A2I0QTR3"/>
<dbReference type="NCBIfam" id="TIGR00848">
    <property type="entry name" value="fruA"/>
    <property type="match status" value="1"/>
</dbReference>
<name>A0A2I0QTR3_9BACI</name>
<evidence type="ECO:0000313" key="9">
    <source>
        <dbReference type="Proteomes" id="UP000243524"/>
    </source>
</evidence>
<dbReference type="InterPro" id="IPR002178">
    <property type="entry name" value="PTS_EIIA_type-2_dom"/>
</dbReference>
<dbReference type="FunFam" id="3.40.930.10:FF:000009">
    <property type="entry name" value="PTS system, fructose specific IIABC component"/>
    <property type="match status" value="1"/>
</dbReference>
<dbReference type="GO" id="GO:0016020">
    <property type="term" value="C:membrane"/>
    <property type="evidence" value="ECO:0007669"/>
    <property type="project" value="InterPro"/>
</dbReference>
<dbReference type="InterPro" id="IPR004715">
    <property type="entry name" value="PTS_IIA_fruc"/>
</dbReference>
<keyword evidence="4" id="KW-0762">Sugar transport</keyword>
<evidence type="ECO:0000259" key="7">
    <source>
        <dbReference type="PROSITE" id="PS51094"/>
    </source>
</evidence>
<dbReference type="Pfam" id="PF00359">
    <property type="entry name" value="PTS_EIIA_2"/>
    <property type="match status" value="1"/>
</dbReference>
<accession>A0A2I0QTR3</accession>
<proteinExistence type="predicted"/>
<organism evidence="8 9">
    <name type="scientific">Halalkalibacillus sediminis</name>
    <dbReference type="NCBI Taxonomy" id="2018042"/>
    <lineage>
        <taxon>Bacteria</taxon>
        <taxon>Bacillati</taxon>
        <taxon>Bacillota</taxon>
        <taxon>Bacilli</taxon>
        <taxon>Bacillales</taxon>
        <taxon>Bacillaceae</taxon>
        <taxon>Halalkalibacillus</taxon>
    </lineage>
</organism>
<dbReference type="Proteomes" id="UP000243524">
    <property type="component" value="Unassembled WGS sequence"/>
</dbReference>
<dbReference type="EMBL" id="PJNH01000002">
    <property type="protein sequence ID" value="PKR77698.1"/>
    <property type="molecule type" value="Genomic_DNA"/>
</dbReference>
<comment type="subcellular location">
    <subcellularLocation>
        <location evidence="1">Cytoplasm</location>
    </subcellularLocation>
</comment>
<keyword evidence="3" id="KW-0597">Phosphoprotein</keyword>
<dbReference type="GO" id="GO:0005737">
    <property type="term" value="C:cytoplasm"/>
    <property type="evidence" value="ECO:0007669"/>
    <property type="project" value="UniProtKB-SubCell"/>
</dbReference>
<feature type="domain" description="PTS EIIA type-2" evidence="7">
    <location>
        <begin position="5"/>
        <end position="149"/>
    </location>
</feature>
<evidence type="ECO:0000256" key="6">
    <source>
        <dbReference type="ARBA" id="ARBA00022683"/>
    </source>
</evidence>
<dbReference type="GO" id="GO:0009401">
    <property type="term" value="P:phosphoenolpyruvate-dependent sugar phosphotransferase system"/>
    <property type="evidence" value="ECO:0007669"/>
    <property type="project" value="UniProtKB-KW"/>
</dbReference>
<dbReference type="Gene3D" id="3.40.930.10">
    <property type="entry name" value="Mannitol-specific EII, Chain A"/>
    <property type="match status" value="1"/>
</dbReference>
<reference evidence="8 9" key="1">
    <citation type="submission" date="2017-06" db="EMBL/GenBank/DDBJ databases">
        <title>the draft geome sequence of Illustriluteabacillus marina B3227.</title>
        <authorList>
            <person name="He R.-H."/>
            <person name="Du Z.-J."/>
        </authorList>
    </citation>
    <scope>NUCLEOTIDE SEQUENCE [LARGE SCALE GENOMIC DNA]</scope>
    <source>
        <strain evidence="8 9">B3227</strain>
    </source>
</reference>
<dbReference type="CDD" id="cd00211">
    <property type="entry name" value="PTS_IIA_fru"/>
    <property type="match status" value="1"/>
</dbReference>
<comment type="caution">
    <text evidence="8">The sequence shown here is derived from an EMBL/GenBank/DDBJ whole genome shotgun (WGS) entry which is preliminary data.</text>
</comment>
<keyword evidence="5" id="KW-0808">Transferase</keyword>
<dbReference type="GO" id="GO:0008982">
    <property type="term" value="F:protein-N(PI)-phosphohistidine-sugar phosphotransferase activity"/>
    <property type="evidence" value="ECO:0007669"/>
    <property type="project" value="InterPro"/>
</dbReference>
<evidence type="ECO:0000313" key="8">
    <source>
        <dbReference type="EMBL" id="PKR77698.1"/>
    </source>
</evidence>
<dbReference type="PROSITE" id="PS51094">
    <property type="entry name" value="PTS_EIIA_TYPE_2"/>
    <property type="match status" value="1"/>
</dbReference>
<dbReference type="PROSITE" id="PS00372">
    <property type="entry name" value="PTS_EIIA_TYPE_2_HIS"/>
    <property type="match status" value="1"/>
</dbReference>
<dbReference type="SUPFAM" id="SSF55804">
    <property type="entry name" value="Phoshotransferase/anion transport protein"/>
    <property type="match status" value="1"/>
</dbReference>
<dbReference type="OrthoDB" id="95460at2"/>
<keyword evidence="2" id="KW-0813">Transport</keyword>
<protein>
    <submittedName>
        <fullName evidence="8">PTS fructose transporter subunit IIA</fullName>
    </submittedName>
</protein>
<dbReference type="InterPro" id="IPR016152">
    <property type="entry name" value="PTrfase/Anion_transptr"/>
</dbReference>
<keyword evidence="9" id="KW-1185">Reference proteome</keyword>
<keyword evidence="6" id="KW-0598">Phosphotransferase system</keyword>